<comment type="caution">
    <text evidence="2">The sequence shown here is derived from an EMBL/GenBank/DDBJ whole genome shotgun (WGS) entry which is preliminary data.</text>
</comment>
<keyword evidence="3" id="KW-1185">Reference proteome</keyword>
<feature type="compositionally biased region" description="Acidic residues" evidence="1">
    <location>
        <begin position="44"/>
        <end position="58"/>
    </location>
</feature>
<evidence type="ECO:0000256" key="1">
    <source>
        <dbReference type="SAM" id="MobiDB-lite"/>
    </source>
</evidence>
<accession>A0A834G3X2</accession>
<organism evidence="2 3">
    <name type="scientific">Rhododendron simsii</name>
    <name type="common">Sims's rhododendron</name>
    <dbReference type="NCBI Taxonomy" id="118357"/>
    <lineage>
        <taxon>Eukaryota</taxon>
        <taxon>Viridiplantae</taxon>
        <taxon>Streptophyta</taxon>
        <taxon>Embryophyta</taxon>
        <taxon>Tracheophyta</taxon>
        <taxon>Spermatophyta</taxon>
        <taxon>Magnoliopsida</taxon>
        <taxon>eudicotyledons</taxon>
        <taxon>Gunneridae</taxon>
        <taxon>Pentapetalae</taxon>
        <taxon>asterids</taxon>
        <taxon>Ericales</taxon>
        <taxon>Ericaceae</taxon>
        <taxon>Ericoideae</taxon>
        <taxon>Rhodoreae</taxon>
        <taxon>Rhododendron</taxon>
    </lineage>
</organism>
<feature type="region of interest" description="Disordered" evidence="1">
    <location>
        <begin position="1"/>
        <end position="120"/>
    </location>
</feature>
<protein>
    <submittedName>
        <fullName evidence="2">Uncharacterized protein</fullName>
    </submittedName>
</protein>
<dbReference type="AlphaFoldDB" id="A0A834G3X2"/>
<evidence type="ECO:0000313" key="3">
    <source>
        <dbReference type="Proteomes" id="UP000626092"/>
    </source>
</evidence>
<dbReference type="EMBL" id="WJXA01000012">
    <property type="protein sequence ID" value="KAF7123959.1"/>
    <property type="molecule type" value="Genomic_DNA"/>
</dbReference>
<dbReference type="OrthoDB" id="10325855at2759"/>
<feature type="compositionally biased region" description="Polar residues" evidence="1">
    <location>
        <begin position="108"/>
        <end position="120"/>
    </location>
</feature>
<proteinExistence type="predicted"/>
<name>A0A834G3X2_RHOSS</name>
<gene>
    <name evidence="2" type="ORF">RHSIM_Rhsim12G0063000</name>
</gene>
<dbReference type="Proteomes" id="UP000626092">
    <property type="component" value="Unassembled WGS sequence"/>
</dbReference>
<reference evidence="2" key="1">
    <citation type="submission" date="2019-11" db="EMBL/GenBank/DDBJ databases">
        <authorList>
            <person name="Liu Y."/>
            <person name="Hou J."/>
            <person name="Li T.-Q."/>
            <person name="Guan C.-H."/>
            <person name="Wu X."/>
            <person name="Wu H.-Z."/>
            <person name="Ling F."/>
            <person name="Zhang R."/>
            <person name="Shi X.-G."/>
            <person name="Ren J.-P."/>
            <person name="Chen E.-F."/>
            <person name="Sun J.-M."/>
        </authorList>
    </citation>
    <scope>NUCLEOTIDE SEQUENCE</scope>
    <source>
        <strain evidence="2">Adult_tree_wgs_1</strain>
        <tissue evidence="2">Leaves</tissue>
    </source>
</reference>
<evidence type="ECO:0000313" key="2">
    <source>
        <dbReference type="EMBL" id="KAF7123959.1"/>
    </source>
</evidence>
<sequence length="120" mass="12709">MQSSAIKLNFKLEVKKDGNGGNGSTLPDHPDKSCQRPIDVVSPQEEEDHSAAEDEDNQSGEGDAQKQLLVYDPAANGTTTGEEVQPLSFPQKVNSPFTHPKCCRGSGLSPSNVLSALSGD</sequence>